<gene>
    <name evidence="4" type="ORF">KL86APRO_10509</name>
</gene>
<reference evidence="4" key="1">
    <citation type="submission" date="2016-04" db="EMBL/GenBank/DDBJ databases">
        <authorList>
            <person name="Evans L.H."/>
            <person name="Alamgir A."/>
            <person name="Owens N."/>
            <person name="Weber N.D."/>
            <person name="Virtaneva K."/>
            <person name="Barbian K."/>
            <person name="Babar A."/>
            <person name="Rosenke K."/>
        </authorList>
    </citation>
    <scope>NUCLEOTIDE SEQUENCE</scope>
    <source>
        <strain evidence="4">86</strain>
    </source>
</reference>
<evidence type="ECO:0000256" key="3">
    <source>
        <dbReference type="ARBA" id="ARBA00023186"/>
    </source>
</evidence>
<dbReference type="Gene3D" id="1.10.150.250">
    <property type="entry name" value="Flavinator of succinate dehydrogenase"/>
    <property type="match status" value="1"/>
</dbReference>
<proteinExistence type="inferred from homology"/>
<dbReference type="AlphaFoldDB" id="A0A212J4P9"/>
<organism evidence="4">
    <name type="scientific">uncultured Alphaproteobacteria bacterium</name>
    <dbReference type="NCBI Taxonomy" id="91750"/>
    <lineage>
        <taxon>Bacteria</taxon>
        <taxon>Pseudomonadati</taxon>
        <taxon>Pseudomonadota</taxon>
        <taxon>Alphaproteobacteria</taxon>
        <taxon>environmental samples</taxon>
    </lineage>
</organism>
<accession>A0A212J4P9</accession>
<sequence length="92" mass="10568">MNATNALEIRRKRLMFRSAYRGMKELDLVIGAFSQAYVQGFDADALREYEAILDVPDSDLMDWLCGRSPVPAAMDTPTMRLLMNFDYVKTLR</sequence>
<evidence type="ECO:0000256" key="1">
    <source>
        <dbReference type="ARBA" id="ARBA00008571"/>
    </source>
</evidence>
<dbReference type="Pfam" id="PF03937">
    <property type="entry name" value="Sdh5"/>
    <property type="match status" value="1"/>
</dbReference>
<evidence type="ECO:0000256" key="2">
    <source>
        <dbReference type="ARBA" id="ARBA00019418"/>
    </source>
</evidence>
<protein>
    <recommendedName>
        <fullName evidence="2">FAD assembly factor SdhE</fullName>
    </recommendedName>
</protein>
<dbReference type="GO" id="GO:0006099">
    <property type="term" value="P:tricarboxylic acid cycle"/>
    <property type="evidence" value="ECO:0007669"/>
    <property type="project" value="TreeGrafter"/>
</dbReference>
<dbReference type="PANTHER" id="PTHR12469:SF2">
    <property type="entry name" value="SUCCINATE DEHYDROGENASE ASSEMBLY FACTOR 2, MITOCHONDRIAL"/>
    <property type="match status" value="1"/>
</dbReference>
<dbReference type="InterPro" id="IPR036714">
    <property type="entry name" value="SDH_sf"/>
</dbReference>
<evidence type="ECO:0000313" key="4">
    <source>
        <dbReference type="EMBL" id="SBV94413.1"/>
    </source>
</evidence>
<comment type="similarity">
    <text evidence="1">Belongs to the SdhE FAD assembly factor family.</text>
</comment>
<name>A0A212J4P9_9PROT</name>
<dbReference type="PANTHER" id="PTHR12469">
    <property type="entry name" value="PROTEIN EMI5 HOMOLOG, MITOCHONDRIAL"/>
    <property type="match status" value="1"/>
</dbReference>
<keyword evidence="3" id="KW-0143">Chaperone</keyword>
<dbReference type="EMBL" id="FLUO01000001">
    <property type="protein sequence ID" value="SBV94413.1"/>
    <property type="molecule type" value="Genomic_DNA"/>
</dbReference>
<dbReference type="SUPFAM" id="SSF109910">
    <property type="entry name" value="YgfY-like"/>
    <property type="match status" value="1"/>
</dbReference>
<dbReference type="InterPro" id="IPR005631">
    <property type="entry name" value="SDH"/>
</dbReference>